<evidence type="ECO:0000313" key="2">
    <source>
        <dbReference type="WBParaSite" id="PSAMB.scaffold6421size9537.g28518.t1"/>
    </source>
</evidence>
<proteinExistence type="predicted"/>
<dbReference type="Proteomes" id="UP000887566">
    <property type="component" value="Unplaced"/>
</dbReference>
<organism evidence="1 2">
    <name type="scientific">Plectus sambesii</name>
    <dbReference type="NCBI Taxonomy" id="2011161"/>
    <lineage>
        <taxon>Eukaryota</taxon>
        <taxon>Metazoa</taxon>
        <taxon>Ecdysozoa</taxon>
        <taxon>Nematoda</taxon>
        <taxon>Chromadorea</taxon>
        <taxon>Plectida</taxon>
        <taxon>Plectina</taxon>
        <taxon>Plectoidea</taxon>
        <taxon>Plectidae</taxon>
        <taxon>Plectus</taxon>
    </lineage>
</organism>
<reference evidence="2" key="1">
    <citation type="submission" date="2022-11" db="UniProtKB">
        <authorList>
            <consortium name="WormBaseParasite"/>
        </authorList>
    </citation>
    <scope>IDENTIFICATION</scope>
</reference>
<keyword evidence="1" id="KW-1185">Reference proteome</keyword>
<dbReference type="WBParaSite" id="PSAMB.scaffold6421size9537.g28518.t1">
    <property type="protein sequence ID" value="PSAMB.scaffold6421size9537.g28518.t1"/>
    <property type="gene ID" value="PSAMB.scaffold6421size9537.g28518"/>
</dbReference>
<accession>A0A914X5D1</accession>
<protein>
    <submittedName>
        <fullName evidence="2">Uncharacterized protein</fullName>
    </submittedName>
</protein>
<dbReference type="AlphaFoldDB" id="A0A914X5D1"/>
<evidence type="ECO:0000313" key="1">
    <source>
        <dbReference type="Proteomes" id="UP000887566"/>
    </source>
</evidence>
<sequence>MEASYGLALNGDRFFCRDTASTDYDSCVACCVSATRIGTKVARKDVTGFLASNIIAGRTVCVCCIPNAFDEPYE</sequence>
<name>A0A914X5D1_9BILA</name>